<dbReference type="AlphaFoldDB" id="I1CUI2"/>
<evidence type="ECO:0000313" key="2">
    <source>
        <dbReference type="Proteomes" id="UP000009138"/>
    </source>
</evidence>
<dbReference type="EMBL" id="CH476754">
    <property type="protein sequence ID" value="EIE92112.1"/>
    <property type="molecule type" value="Genomic_DNA"/>
</dbReference>
<organism evidence="1 2">
    <name type="scientific">Rhizopus delemar (strain RA 99-880 / ATCC MYA-4621 / FGSC 9543 / NRRL 43880)</name>
    <name type="common">Mucormycosis agent</name>
    <name type="synonym">Rhizopus arrhizus var. delemar</name>
    <dbReference type="NCBI Taxonomy" id="246409"/>
    <lineage>
        <taxon>Eukaryota</taxon>
        <taxon>Fungi</taxon>
        <taxon>Fungi incertae sedis</taxon>
        <taxon>Mucoromycota</taxon>
        <taxon>Mucoromycotina</taxon>
        <taxon>Mucoromycetes</taxon>
        <taxon>Mucorales</taxon>
        <taxon>Mucorineae</taxon>
        <taxon>Rhizopodaceae</taxon>
        <taxon>Rhizopus</taxon>
    </lineage>
</organism>
<dbReference type="InParanoid" id="I1CUI2"/>
<dbReference type="RefSeq" id="XP_067527508.1">
    <property type="nucleotide sequence ID" value="XM_067671407.1"/>
</dbReference>
<dbReference type="OrthoDB" id="10271683at2759"/>
<accession>I1CUI2</accession>
<keyword evidence="2" id="KW-1185">Reference proteome</keyword>
<protein>
    <submittedName>
        <fullName evidence="1">Uncharacterized protein</fullName>
    </submittedName>
</protein>
<dbReference type="Proteomes" id="UP000009138">
    <property type="component" value="Unassembled WGS sequence"/>
</dbReference>
<dbReference type="GeneID" id="93623788"/>
<sequence>MFRIVILLEGAEGKDMVQGDSGPASNIANDVNNFSAFNGGILKGVTVLPDELWSFKDEKIIWLTVKNGYGVVTDWLLTVLESYTQRIMYLVILHPIGAKQASIALLKATVGQKTAARNCKIHVLQLLVHGYCTKLSQTLTVCTSIESAFIRRLSDMGNGYWWNLILLKVVF</sequence>
<reference evidence="1 2" key="1">
    <citation type="journal article" date="2009" name="PLoS Genet.">
        <title>Genomic analysis of the basal lineage fungus Rhizopus oryzae reveals a whole-genome duplication.</title>
        <authorList>
            <person name="Ma L.-J."/>
            <person name="Ibrahim A.S."/>
            <person name="Skory C."/>
            <person name="Grabherr M.G."/>
            <person name="Burger G."/>
            <person name="Butler M."/>
            <person name="Elias M."/>
            <person name="Idnurm A."/>
            <person name="Lang B.F."/>
            <person name="Sone T."/>
            <person name="Abe A."/>
            <person name="Calvo S.E."/>
            <person name="Corrochano L.M."/>
            <person name="Engels R."/>
            <person name="Fu J."/>
            <person name="Hansberg W."/>
            <person name="Kim J.-M."/>
            <person name="Kodira C.D."/>
            <person name="Koehrsen M.J."/>
            <person name="Liu B."/>
            <person name="Miranda-Saavedra D."/>
            <person name="O'Leary S."/>
            <person name="Ortiz-Castellanos L."/>
            <person name="Poulter R."/>
            <person name="Rodriguez-Romero J."/>
            <person name="Ruiz-Herrera J."/>
            <person name="Shen Y.-Q."/>
            <person name="Zeng Q."/>
            <person name="Galagan J."/>
            <person name="Birren B.W."/>
            <person name="Cuomo C.A."/>
            <person name="Wickes B.L."/>
        </authorList>
    </citation>
    <scope>NUCLEOTIDE SEQUENCE [LARGE SCALE GENOMIC DNA]</scope>
    <source>
        <strain evidence="2">RA 99-880 / ATCC MYA-4621 / FGSC 9543 / NRRL 43880</strain>
    </source>
</reference>
<name>I1CUI2_RHIO9</name>
<gene>
    <name evidence="1" type="ORF">RO3G_16823</name>
</gene>
<dbReference type="VEuPathDB" id="FungiDB:RO3G_16823"/>
<evidence type="ECO:0000313" key="1">
    <source>
        <dbReference type="EMBL" id="EIE92112.1"/>
    </source>
</evidence>
<proteinExistence type="predicted"/>